<protein>
    <recommendedName>
        <fullName evidence="4">HTH luxR-type domain-containing protein</fullName>
    </recommendedName>
</protein>
<dbReference type="AlphaFoldDB" id="A0A916WE91"/>
<evidence type="ECO:0000256" key="2">
    <source>
        <dbReference type="ARBA" id="ARBA00023125"/>
    </source>
</evidence>
<evidence type="ECO:0000256" key="3">
    <source>
        <dbReference type="ARBA" id="ARBA00023163"/>
    </source>
</evidence>
<dbReference type="SUPFAM" id="SSF46894">
    <property type="entry name" value="C-terminal effector domain of the bipartite response regulators"/>
    <property type="match status" value="1"/>
</dbReference>
<dbReference type="GO" id="GO:0045892">
    <property type="term" value="P:negative regulation of DNA-templated transcription"/>
    <property type="evidence" value="ECO:0007669"/>
    <property type="project" value="UniProtKB-ARBA"/>
</dbReference>
<proteinExistence type="predicted"/>
<reference evidence="5" key="2">
    <citation type="submission" date="2020-09" db="EMBL/GenBank/DDBJ databases">
        <authorList>
            <person name="Sun Q."/>
            <person name="Zhou Y."/>
        </authorList>
    </citation>
    <scope>NUCLEOTIDE SEQUENCE</scope>
    <source>
        <strain evidence="5">CGMCC 1.12408</strain>
    </source>
</reference>
<feature type="domain" description="HTH luxR-type" evidence="4">
    <location>
        <begin position="293"/>
        <end position="358"/>
    </location>
</feature>
<dbReference type="SMART" id="SM00421">
    <property type="entry name" value="HTH_LUXR"/>
    <property type="match status" value="1"/>
</dbReference>
<keyword evidence="3" id="KW-0804">Transcription</keyword>
<evidence type="ECO:0000313" key="5">
    <source>
        <dbReference type="EMBL" id="GGA91430.1"/>
    </source>
</evidence>
<dbReference type="PANTHER" id="PTHR44688">
    <property type="entry name" value="DNA-BINDING TRANSCRIPTIONAL ACTIVATOR DEVR_DOSR"/>
    <property type="match status" value="1"/>
</dbReference>
<dbReference type="GO" id="GO:0003677">
    <property type="term" value="F:DNA binding"/>
    <property type="evidence" value="ECO:0007669"/>
    <property type="project" value="UniProtKB-KW"/>
</dbReference>
<dbReference type="CDD" id="cd06170">
    <property type="entry name" value="LuxR_C_like"/>
    <property type="match status" value="1"/>
</dbReference>
<dbReference type="PANTHER" id="PTHR44688:SF16">
    <property type="entry name" value="DNA-BINDING TRANSCRIPTIONAL ACTIVATOR DEVR_DOSR"/>
    <property type="match status" value="1"/>
</dbReference>
<dbReference type="SUPFAM" id="SSF55781">
    <property type="entry name" value="GAF domain-like"/>
    <property type="match status" value="1"/>
</dbReference>
<dbReference type="PROSITE" id="PS50043">
    <property type="entry name" value="HTH_LUXR_2"/>
    <property type="match status" value="1"/>
</dbReference>
<keyword evidence="2" id="KW-0238">DNA-binding</keyword>
<dbReference type="InterPro" id="IPR016032">
    <property type="entry name" value="Sig_transdc_resp-reg_C-effctor"/>
</dbReference>
<dbReference type="RefSeq" id="WP_188386202.1">
    <property type="nucleotide sequence ID" value="NZ_BMEY01000029.1"/>
</dbReference>
<dbReference type="Gene3D" id="3.30.450.40">
    <property type="match status" value="1"/>
</dbReference>
<keyword evidence="6" id="KW-1185">Reference proteome</keyword>
<evidence type="ECO:0000259" key="4">
    <source>
        <dbReference type="PROSITE" id="PS50043"/>
    </source>
</evidence>
<evidence type="ECO:0000313" key="6">
    <source>
        <dbReference type="Proteomes" id="UP000613512"/>
    </source>
</evidence>
<organism evidence="5 6">
    <name type="scientific">Ornithinibacillus halotolerans</name>
    <dbReference type="NCBI Taxonomy" id="1274357"/>
    <lineage>
        <taxon>Bacteria</taxon>
        <taxon>Bacillati</taxon>
        <taxon>Bacillota</taxon>
        <taxon>Bacilli</taxon>
        <taxon>Bacillales</taxon>
        <taxon>Bacillaceae</taxon>
        <taxon>Ornithinibacillus</taxon>
    </lineage>
</organism>
<name>A0A916WE91_9BACI</name>
<comment type="caution">
    <text evidence="5">The sequence shown here is derived from an EMBL/GenBank/DDBJ whole genome shotgun (WGS) entry which is preliminary data.</text>
</comment>
<dbReference type="Pfam" id="PF00196">
    <property type="entry name" value="GerE"/>
    <property type="match status" value="1"/>
</dbReference>
<dbReference type="Proteomes" id="UP000613512">
    <property type="component" value="Unassembled WGS sequence"/>
</dbReference>
<evidence type="ECO:0000256" key="1">
    <source>
        <dbReference type="ARBA" id="ARBA00023015"/>
    </source>
</evidence>
<gene>
    <name evidence="5" type="ORF">GCM10008025_37440</name>
</gene>
<dbReference type="Gene3D" id="1.10.10.10">
    <property type="entry name" value="Winged helix-like DNA-binding domain superfamily/Winged helix DNA-binding domain"/>
    <property type="match status" value="1"/>
</dbReference>
<reference evidence="5" key="1">
    <citation type="journal article" date="2014" name="Int. J. Syst. Evol. Microbiol.">
        <title>Complete genome sequence of Corynebacterium casei LMG S-19264T (=DSM 44701T), isolated from a smear-ripened cheese.</title>
        <authorList>
            <consortium name="US DOE Joint Genome Institute (JGI-PGF)"/>
            <person name="Walter F."/>
            <person name="Albersmeier A."/>
            <person name="Kalinowski J."/>
            <person name="Ruckert C."/>
        </authorList>
    </citation>
    <scope>NUCLEOTIDE SEQUENCE</scope>
    <source>
        <strain evidence="5">CGMCC 1.12408</strain>
    </source>
</reference>
<dbReference type="InterPro" id="IPR029016">
    <property type="entry name" value="GAF-like_dom_sf"/>
</dbReference>
<sequence length="361" mass="42701">MKKIEFQYLLFNKIYRDELMRNAMVLIEKNNDLDKVVKQQLKNMISAFSLFLLTQLKNTKIKEEDLSHWIQMHSNDIPVTSSQVFLEIFMGSFQNVVSHQNHPHKVELVKLHQDLQSKFITYYLQWIENPPLVLEEKQKYMLQLDAFNENLIQCNGTDDLPYLITRAEEIFGFKRCVFISYNPWLKEFSGVIGEELEKVQLLRGNIEAEPVFSLKRPLFLKKPDPYVQQVAIEWFNLSSIIFIPIIYEQQLYGWLTLDQRGESFECTKVFLDILEIAGKRLGMYLSRRQLGRGFKYPLELTNKELAILHLLSEGYRNKEMAELLFLSEYTIRDYIQNLMIKLKAKNRTQIVSMAFRMGLVD</sequence>
<keyword evidence="1" id="KW-0805">Transcription regulation</keyword>
<accession>A0A916WE91</accession>
<dbReference type="EMBL" id="BMEY01000029">
    <property type="protein sequence ID" value="GGA91430.1"/>
    <property type="molecule type" value="Genomic_DNA"/>
</dbReference>
<dbReference type="InterPro" id="IPR036388">
    <property type="entry name" value="WH-like_DNA-bd_sf"/>
</dbReference>
<dbReference type="InterPro" id="IPR000792">
    <property type="entry name" value="Tscrpt_reg_LuxR_C"/>
</dbReference>
<dbReference type="PRINTS" id="PR00038">
    <property type="entry name" value="HTHLUXR"/>
</dbReference>